<dbReference type="EMBL" id="MEZK01000010">
    <property type="protein sequence ID" value="OGD63348.1"/>
    <property type="molecule type" value="Genomic_DNA"/>
</dbReference>
<feature type="domain" description="Acyl-protein synthetase LuxE" evidence="1">
    <location>
        <begin position="9"/>
        <end position="363"/>
    </location>
</feature>
<dbReference type="AlphaFoldDB" id="A0A1F5E7K2"/>
<evidence type="ECO:0000259" key="1">
    <source>
        <dbReference type="Pfam" id="PF04443"/>
    </source>
</evidence>
<dbReference type="Proteomes" id="UP000177006">
    <property type="component" value="Unassembled WGS sequence"/>
</dbReference>
<reference evidence="2 3" key="1">
    <citation type="journal article" date="2016" name="Nat. Commun.">
        <title>Thousands of microbial genomes shed light on interconnected biogeochemical processes in an aquifer system.</title>
        <authorList>
            <person name="Anantharaman K."/>
            <person name="Brown C.T."/>
            <person name="Hug L.A."/>
            <person name="Sharon I."/>
            <person name="Castelle C.J."/>
            <person name="Probst A.J."/>
            <person name="Thomas B.C."/>
            <person name="Singh A."/>
            <person name="Wilkins M.J."/>
            <person name="Karaoz U."/>
            <person name="Brodie E.L."/>
            <person name="Williams K.H."/>
            <person name="Hubbard S.S."/>
            <person name="Banfield J.F."/>
        </authorList>
    </citation>
    <scope>NUCLEOTIDE SEQUENCE [LARGE SCALE GENOMIC DNA]</scope>
</reference>
<dbReference type="Pfam" id="PF04443">
    <property type="entry name" value="LuxE"/>
    <property type="match status" value="1"/>
</dbReference>
<organism evidence="2 3">
    <name type="scientific">Candidatus Beckwithbacteria bacterium RBG_13_42_9</name>
    <dbReference type="NCBI Taxonomy" id="1797457"/>
    <lineage>
        <taxon>Bacteria</taxon>
        <taxon>Candidatus Beckwithiibacteriota</taxon>
    </lineage>
</organism>
<dbReference type="STRING" id="1797457.A2160_02585"/>
<comment type="caution">
    <text evidence="2">The sequence shown here is derived from an EMBL/GenBank/DDBJ whole genome shotgun (WGS) entry which is preliminary data.</text>
</comment>
<dbReference type="InterPro" id="IPR007534">
    <property type="entry name" value="LuxE"/>
</dbReference>
<evidence type="ECO:0000313" key="3">
    <source>
        <dbReference type="Proteomes" id="UP000177006"/>
    </source>
</evidence>
<name>A0A1F5E7K2_9BACT</name>
<sequence length="364" mass="41673">MDKLLAFIKKEPFSLKQKDKEKIFLPILWEAARWQYQHCPELKKLYDNRNFKVFKKFKLFDLPYLPTSIFKKFDLLSVPKNRLIKTLYSSSTSGLPSKIMIDKISADRQVLALNKIMSSFLGKDRRLFIIFDTEETIKSVGGELSSRGTAIRGLFSMAKKTSFILNKSLSVNIEKLKHLLSSLNGADKICFFGFSWLIYSLHLEKNKKLSSLFRKIPNQDKLVLHIGGWKKLKDLAVSKEDFNKLVEKALGIKRGKIIDFYGLTEQLGTVYPDCEFGYKHLPLYSEMIVRKIDTLKPADIGQAGLIQFLSPLPHSYPGISILTDDIGRIMGIDDCKCGRKGKYFAFEKRSEEAELRGCGDTLKD</sequence>
<gene>
    <name evidence="2" type="ORF">A2160_02585</name>
</gene>
<dbReference type="GO" id="GO:0008218">
    <property type="term" value="P:bioluminescence"/>
    <property type="evidence" value="ECO:0007669"/>
    <property type="project" value="InterPro"/>
</dbReference>
<dbReference type="GO" id="GO:0047474">
    <property type="term" value="F:long-chain fatty acid--protein ligase activity"/>
    <property type="evidence" value="ECO:0007669"/>
    <property type="project" value="InterPro"/>
</dbReference>
<protein>
    <recommendedName>
        <fullName evidence="1">Acyl-protein synthetase LuxE domain-containing protein</fullName>
    </recommendedName>
</protein>
<evidence type="ECO:0000313" key="2">
    <source>
        <dbReference type="EMBL" id="OGD63348.1"/>
    </source>
</evidence>
<proteinExistence type="predicted"/>
<accession>A0A1F5E7K2</accession>